<proteinExistence type="predicted"/>
<feature type="region of interest" description="Disordered" evidence="1">
    <location>
        <begin position="51"/>
        <end position="89"/>
    </location>
</feature>
<name>A0ABS7SK80_9BURK</name>
<reference evidence="2 3" key="2">
    <citation type="submission" date="2021-08" db="EMBL/GenBank/DDBJ databases">
        <title>Massilia sp. R798.</title>
        <authorList>
            <person name="Baek J.H."/>
            <person name="Jung H.S."/>
            <person name="Kim K.R."/>
            <person name="Jeon C.O."/>
        </authorList>
    </citation>
    <scope>NUCLEOTIDE SEQUENCE [LARGE SCALE GENOMIC DNA]</scope>
    <source>
        <strain evidence="2 3">R798</strain>
    </source>
</reference>
<keyword evidence="3" id="KW-1185">Reference proteome</keyword>
<accession>A0ABS7SK80</accession>
<evidence type="ECO:0000313" key="2">
    <source>
        <dbReference type="EMBL" id="MBZ2206590.1"/>
    </source>
</evidence>
<organism evidence="2 3">
    <name type="scientific">Massilia soli</name>
    <dbReference type="NCBI Taxonomy" id="2792854"/>
    <lineage>
        <taxon>Bacteria</taxon>
        <taxon>Pseudomonadati</taxon>
        <taxon>Pseudomonadota</taxon>
        <taxon>Betaproteobacteria</taxon>
        <taxon>Burkholderiales</taxon>
        <taxon>Oxalobacteraceae</taxon>
        <taxon>Telluria group</taxon>
        <taxon>Massilia</taxon>
    </lineage>
</organism>
<comment type="caution">
    <text evidence="2">The sequence shown here is derived from an EMBL/GenBank/DDBJ whole genome shotgun (WGS) entry which is preliminary data.</text>
</comment>
<gene>
    <name evidence="2" type="ORF">I4X03_004890</name>
</gene>
<dbReference type="EMBL" id="JAFBIL020000002">
    <property type="protein sequence ID" value="MBZ2206590.1"/>
    <property type="molecule type" value="Genomic_DNA"/>
</dbReference>
<evidence type="ECO:0000313" key="3">
    <source>
        <dbReference type="Proteomes" id="UP000809349"/>
    </source>
</evidence>
<reference evidence="2 3" key="1">
    <citation type="submission" date="2021-01" db="EMBL/GenBank/DDBJ databases">
        <authorList>
            <person name="Ruan W."/>
            <person name="Khan S.A."/>
            <person name="Jeon C.O."/>
        </authorList>
    </citation>
    <scope>NUCLEOTIDE SEQUENCE [LARGE SCALE GENOMIC DNA]</scope>
    <source>
        <strain evidence="2 3">R798</strain>
    </source>
</reference>
<evidence type="ECO:0008006" key="4">
    <source>
        <dbReference type="Google" id="ProtNLM"/>
    </source>
</evidence>
<protein>
    <recommendedName>
        <fullName evidence="4">Secreted protein</fullName>
    </recommendedName>
</protein>
<dbReference type="Proteomes" id="UP000809349">
    <property type="component" value="Unassembled WGS sequence"/>
</dbReference>
<evidence type="ECO:0000256" key="1">
    <source>
        <dbReference type="SAM" id="MobiDB-lite"/>
    </source>
</evidence>
<sequence length="135" mass="14415">MVILLRRIVYLFLLLCLPLYGFAMQGSLPPAAGAASLVHELEHVVEHNAGAHHHHEDDGSVHYDESDESLDHAQEHSSPSQPAGFGLSRLTVPPEQAVSELGPYVAQAVPELFLDGPHRPPAFALGHAAGGTLHA</sequence>
<feature type="compositionally biased region" description="Basic and acidic residues" evidence="1">
    <location>
        <begin position="54"/>
        <end position="75"/>
    </location>
</feature>